<gene>
    <name evidence="2" type="ORF">RFI_08490</name>
</gene>
<dbReference type="Proteomes" id="UP000023152">
    <property type="component" value="Unassembled WGS sequence"/>
</dbReference>
<dbReference type="PANTHER" id="PTHR11614">
    <property type="entry name" value="PHOSPHOLIPASE-RELATED"/>
    <property type="match status" value="1"/>
</dbReference>
<comment type="caution">
    <text evidence="2">The sequence shown here is derived from an EMBL/GenBank/DDBJ whole genome shotgun (WGS) entry which is preliminary data.</text>
</comment>
<sequence>MVQIQQENVTKPWLITLLSVLSKVIPDAPWVPSRDLRDFSCKDKAIIKYIKSKPVTWEKNPRLGTAMQFLRQCQDLQEHLEDIHIPLLIMHGKQDRVTSYEMSIQCYEKAGSKDKEIKIYENAWHFLFVDQWKQQVFDDIDAWISQRQGHIFRASRYQMLSLQEKKQLQTQKN</sequence>
<proteinExistence type="predicted"/>
<dbReference type="OrthoDB" id="2498029at2759"/>
<reference evidence="2 3" key="1">
    <citation type="journal article" date="2013" name="Curr. Biol.">
        <title>The Genome of the Foraminiferan Reticulomyxa filosa.</title>
        <authorList>
            <person name="Glockner G."/>
            <person name="Hulsmann N."/>
            <person name="Schleicher M."/>
            <person name="Noegel A.A."/>
            <person name="Eichinger L."/>
            <person name="Gallinger C."/>
            <person name="Pawlowski J."/>
            <person name="Sierra R."/>
            <person name="Euteneuer U."/>
            <person name="Pillet L."/>
            <person name="Moustafa A."/>
            <person name="Platzer M."/>
            <person name="Groth M."/>
            <person name="Szafranski K."/>
            <person name="Schliwa M."/>
        </authorList>
    </citation>
    <scope>NUCLEOTIDE SEQUENCE [LARGE SCALE GENOMIC DNA]</scope>
</reference>
<evidence type="ECO:0000259" key="1">
    <source>
        <dbReference type="Pfam" id="PF12146"/>
    </source>
</evidence>
<accession>X6NTL6</accession>
<dbReference type="Pfam" id="PF12146">
    <property type="entry name" value="Hydrolase_4"/>
    <property type="match status" value="1"/>
</dbReference>
<dbReference type="AlphaFoldDB" id="X6NTL6"/>
<feature type="domain" description="Serine aminopeptidase S33" evidence="1">
    <location>
        <begin position="1"/>
        <end position="130"/>
    </location>
</feature>
<name>X6NTL6_RETFI</name>
<organism evidence="2 3">
    <name type="scientific">Reticulomyxa filosa</name>
    <dbReference type="NCBI Taxonomy" id="46433"/>
    <lineage>
        <taxon>Eukaryota</taxon>
        <taxon>Sar</taxon>
        <taxon>Rhizaria</taxon>
        <taxon>Retaria</taxon>
        <taxon>Foraminifera</taxon>
        <taxon>Monothalamids</taxon>
        <taxon>Reticulomyxidae</taxon>
        <taxon>Reticulomyxa</taxon>
    </lineage>
</organism>
<evidence type="ECO:0000313" key="3">
    <source>
        <dbReference type="Proteomes" id="UP000023152"/>
    </source>
</evidence>
<dbReference type="Gene3D" id="3.40.50.1820">
    <property type="entry name" value="alpha/beta hydrolase"/>
    <property type="match status" value="1"/>
</dbReference>
<dbReference type="InterPro" id="IPR051044">
    <property type="entry name" value="MAG_DAG_Lipase"/>
</dbReference>
<dbReference type="InterPro" id="IPR022742">
    <property type="entry name" value="Hydrolase_4"/>
</dbReference>
<dbReference type="SUPFAM" id="SSF53474">
    <property type="entry name" value="alpha/beta-Hydrolases"/>
    <property type="match status" value="1"/>
</dbReference>
<protein>
    <recommendedName>
        <fullName evidence="1">Serine aminopeptidase S33 domain-containing protein</fullName>
    </recommendedName>
</protein>
<keyword evidence="3" id="KW-1185">Reference proteome</keyword>
<dbReference type="InterPro" id="IPR029058">
    <property type="entry name" value="AB_hydrolase_fold"/>
</dbReference>
<evidence type="ECO:0000313" key="2">
    <source>
        <dbReference type="EMBL" id="ETO28642.1"/>
    </source>
</evidence>
<dbReference type="EMBL" id="ASPP01006551">
    <property type="protein sequence ID" value="ETO28642.1"/>
    <property type="molecule type" value="Genomic_DNA"/>
</dbReference>